<accession>A0A7W7NR04</accession>
<evidence type="ECO:0000256" key="1">
    <source>
        <dbReference type="SAM" id="SignalP"/>
    </source>
</evidence>
<comment type="caution">
    <text evidence="2">The sequence shown here is derived from an EMBL/GenBank/DDBJ whole genome shotgun (WGS) entry which is preliminary data.</text>
</comment>
<reference evidence="2 3" key="1">
    <citation type="submission" date="2020-08" db="EMBL/GenBank/DDBJ databases">
        <title>Functional genomics of gut bacteria from endangered species of beetles.</title>
        <authorList>
            <person name="Carlos-Shanley C."/>
        </authorList>
    </citation>
    <scope>NUCLEOTIDE SEQUENCE [LARGE SCALE GENOMIC DNA]</scope>
    <source>
        <strain evidence="2 3">S00224</strain>
    </source>
</reference>
<organism evidence="2 3">
    <name type="scientific">Sphingomonas kyeonggiensis</name>
    <dbReference type="NCBI Taxonomy" id="1268553"/>
    <lineage>
        <taxon>Bacteria</taxon>
        <taxon>Pseudomonadati</taxon>
        <taxon>Pseudomonadota</taxon>
        <taxon>Alphaproteobacteria</taxon>
        <taxon>Sphingomonadales</taxon>
        <taxon>Sphingomonadaceae</taxon>
        <taxon>Sphingomonas</taxon>
    </lineage>
</organism>
<protein>
    <submittedName>
        <fullName evidence="2">Uncharacterized protein</fullName>
    </submittedName>
</protein>
<dbReference type="Proteomes" id="UP000575241">
    <property type="component" value="Unassembled WGS sequence"/>
</dbReference>
<name>A0A7W7NR04_9SPHN</name>
<keyword evidence="1" id="KW-0732">Signal</keyword>
<evidence type="ECO:0000313" key="3">
    <source>
        <dbReference type="Proteomes" id="UP000575241"/>
    </source>
</evidence>
<feature type="chain" id="PRO_5031228608" evidence="1">
    <location>
        <begin position="20"/>
        <end position="112"/>
    </location>
</feature>
<sequence length="112" mass="12155">MIATQLAALLVGVLTQVSAGAPSPKMLARDPVMTLTSGQSPDAVQQCVGLALDGIGRPLASREPGKRFVTFGNIETSPVLITIYEETPTRIEVRRSFALNKKWRNRIRFCAS</sequence>
<dbReference type="EMBL" id="JACHLN010000001">
    <property type="protein sequence ID" value="MBB4837302.1"/>
    <property type="molecule type" value="Genomic_DNA"/>
</dbReference>
<feature type="signal peptide" evidence="1">
    <location>
        <begin position="1"/>
        <end position="19"/>
    </location>
</feature>
<keyword evidence="3" id="KW-1185">Reference proteome</keyword>
<dbReference type="RefSeq" id="WP_184161633.1">
    <property type="nucleotide sequence ID" value="NZ_JACHLN010000001.1"/>
</dbReference>
<dbReference type="AlphaFoldDB" id="A0A7W7NR04"/>
<proteinExistence type="predicted"/>
<evidence type="ECO:0000313" key="2">
    <source>
        <dbReference type="EMBL" id="MBB4837302.1"/>
    </source>
</evidence>
<gene>
    <name evidence="2" type="ORF">HNP52_000353</name>
</gene>